<dbReference type="InterPro" id="IPR001356">
    <property type="entry name" value="HD"/>
</dbReference>
<evidence type="ECO:0000256" key="3">
    <source>
        <dbReference type="ARBA" id="ARBA00023155"/>
    </source>
</evidence>
<feature type="region of interest" description="Disordered" evidence="8">
    <location>
        <begin position="447"/>
        <end position="477"/>
    </location>
</feature>
<evidence type="ECO:0000256" key="8">
    <source>
        <dbReference type="SAM" id="MobiDB-lite"/>
    </source>
</evidence>
<dbReference type="PRINTS" id="PR00028">
    <property type="entry name" value="POUDOMAIN"/>
</dbReference>
<organism evidence="11 12">
    <name type="scientific">Ditylenchus destructor</name>
    <dbReference type="NCBI Taxonomy" id="166010"/>
    <lineage>
        <taxon>Eukaryota</taxon>
        <taxon>Metazoa</taxon>
        <taxon>Ecdysozoa</taxon>
        <taxon>Nematoda</taxon>
        <taxon>Chromadorea</taxon>
        <taxon>Rhabditida</taxon>
        <taxon>Tylenchina</taxon>
        <taxon>Tylenchomorpha</taxon>
        <taxon>Sphaerularioidea</taxon>
        <taxon>Anguinidae</taxon>
        <taxon>Anguininae</taxon>
        <taxon>Ditylenchus</taxon>
    </lineage>
</organism>
<dbReference type="PROSITE" id="PS00465">
    <property type="entry name" value="POU_2"/>
    <property type="match status" value="1"/>
</dbReference>
<dbReference type="EMBL" id="JAKKPZ010000007">
    <property type="protein sequence ID" value="KAI1718816.1"/>
    <property type="molecule type" value="Genomic_DNA"/>
</dbReference>
<proteinExistence type="inferred from homology"/>
<reference evidence="11" key="1">
    <citation type="submission" date="2022-01" db="EMBL/GenBank/DDBJ databases">
        <title>Genome Sequence Resource for Two Populations of Ditylenchus destructor, the Migratory Endoparasitic Phytonematode.</title>
        <authorList>
            <person name="Zhang H."/>
            <person name="Lin R."/>
            <person name="Xie B."/>
        </authorList>
    </citation>
    <scope>NUCLEOTIDE SEQUENCE</scope>
    <source>
        <strain evidence="11">BazhouSP</strain>
    </source>
</reference>
<comment type="caution">
    <text evidence="11">The sequence shown here is derived from an EMBL/GenBank/DDBJ whole genome shotgun (WGS) entry which is preliminary data.</text>
</comment>
<evidence type="ECO:0000256" key="1">
    <source>
        <dbReference type="ARBA" id="ARBA00004123"/>
    </source>
</evidence>
<evidence type="ECO:0000256" key="6">
    <source>
        <dbReference type="RuleBase" id="RU000682"/>
    </source>
</evidence>
<evidence type="ECO:0000259" key="10">
    <source>
        <dbReference type="PROSITE" id="PS51179"/>
    </source>
</evidence>
<evidence type="ECO:0000313" key="12">
    <source>
        <dbReference type="Proteomes" id="UP001201812"/>
    </source>
</evidence>
<accession>A0AAD4NBV1</accession>
<evidence type="ECO:0000256" key="4">
    <source>
        <dbReference type="ARBA" id="ARBA00023242"/>
    </source>
</evidence>
<comment type="similarity">
    <text evidence="7">Belongs to the POU transcription factor family.</text>
</comment>
<evidence type="ECO:0000256" key="7">
    <source>
        <dbReference type="RuleBase" id="RU361194"/>
    </source>
</evidence>
<keyword evidence="7" id="KW-0804">Transcription</keyword>
<dbReference type="PANTHER" id="PTHR11636:SF137">
    <property type="entry name" value="HOMEOBOX PROTEIN CEH-18"/>
    <property type="match status" value="1"/>
</dbReference>
<dbReference type="Gene3D" id="1.10.10.60">
    <property type="entry name" value="Homeodomain-like"/>
    <property type="match status" value="1"/>
</dbReference>
<sequence length="1137" mass="126916">MIKANNSSGGDTRPNHLHDTLQSPDSAFGDDDEGIGPVLNTNVDFSAPSFSRVFCANEEFEQNEKEVEPSSKTEVLPDVYVVDPNLSPSTSEVIDVKQQDTSRSDTTCENAQPSSVKLADALSSLDFGDIQRLMNGLSCPAKSEPTLNNKRKKLVFPRKRASHTIAQKNRIDRKSKATDGLTAENIIRMMQSSSIFNNEMPTTGKLEPDCQTEFVDLLSRMISSDTTIQSLFTQPTNTAPNVDLANSHTSQPDDLMNTINNAALYASLFPNGNSDAFMSLLSSFMATNVTQNMPTNGNFSALSANGKSSESSVVNKSTSSKLPRTNTYGSSRTVQPTKNNDSVESVASNQWTLKPDPFSNNPASTNSNIQNLVAQFFTQAEAAGLATNEVDSMQAFNALFGTDFQKLFGCSNMDNSLSEKTNEFRSAANVNTLPWPISNLPQVNLRAPGVNQNQASPSENKGENLQIADDKKRKRPRITSKALFNSQTAKSDMVNAPVKPSATNCKTVSSNLTMANARTCSTTEILELEELEEFANNFKKQRIKHGFTQGDVGLALGKRYGTDFSQTTISRFEALNLSYKNMCKLRPLLKEWLEEAEAMIENGATVVDILEAPSPTFGILSGDSSASDAQVPILRLDKNKSHTFLPIYSSTPIHSRNNSISLNRISSPIFCCNSSISHLPVKLHMDSIQHSNLDYLNLTNFTASTNFKHSFNRSFPIFSVKKIYSKFLPMHKNFAHAYTGLSQEFTEFFEEIDNFCYIDENSAATKPSSPVFVSLNPKFVDDPRFCEMGHLSSENRHYSKSQPLLRQLLAVILRLPQYLRICQKGDHDSYFNKSNATSVSEYAAKVLNDQNHPLNVITRKRSHIVATKKLETAMELENPETDAEDNHNVESEVTLATVIEEEFKDEDLTGDDTPGSNPAQNDDVFCEYWNNFHWNVQERPSMVDMGYDDMAKSFWNHDFWNNNKYNSGTTWRDIMNMYSYSPTYDNDAIEESTWNPADWNTFEWGAAALFAIDDAIGEEASDDEDVMILDAATLVKLIAIYLLANDSGIIDDPTKLPGHNLLVTPHRFSSSSIIPPLKRRRKRTNLDNAQKAQLDVFFAENCRPDHHRMNAIADSLDLDQDVVRVWFCNRRQKLRKV</sequence>
<name>A0AAD4NBV1_9BILA</name>
<evidence type="ECO:0000256" key="2">
    <source>
        <dbReference type="ARBA" id="ARBA00023125"/>
    </source>
</evidence>
<evidence type="ECO:0000313" key="11">
    <source>
        <dbReference type="EMBL" id="KAI1718816.1"/>
    </source>
</evidence>
<feature type="domain" description="Homeobox" evidence="9">
    <location>
        <begin position="1077"/>
        <end position="1137"/>
    </location>
</feature>
<keyword evidence="3 5" id="KW-0371">Homeobox</keyword>
<feature type="domain" description="POU-specific" evidence="10">
    <location>
        <begin position="523"/>
        <end position="597"/>
    </location>
</feature>
<dbReference type="InterPro" id="IPR017970">
    <property type="entry name" value="Homeobox_CS"/>
</dbReference>
<dbReference type="PROSITE" id="PS50071">
    <property type="entry name" value="HOMEOBOX_2"/>
    <property type="match status" value="1"/>
</dbReference>
<dbReference type="PROSITE" id="PS00027">
    <property type="entry name" value="HOMEOBOX_1"/>
    <property type="match status" value="1"/>
</dbReference>
<dbReference type="GO" id="GO:0030154">
    <property type="term" value="P:cell differentiation"/>
    <property type="evidence" value="ECO:0007669"/>
    <property type="project" value="UniProtKB-ARBA"/>
</dbReference>
<dbReference type="GO" id="GO:0005634">
    <property type="term" value="C:nucleus"/>
    <property type="evidence" value="ECO:0007669"/>
    <property type="project" value="UniProtKB-SubCell"/>
</dbReference>
<dbReference type="InterPro" id="IPR010982">
    <property type="entry name" value="Lambda_DNA-bd_dom_sf"/>
</dbReference>
<dbReference type="CDD" id="cd00086">
    <property type="entry name" value="homeodomain"/>
    <property type="match status" value="1"/>
</dbReference>
<feature type="compositionally biased region" description="Low complexity" evidence="8">
    <location>
        <begin position="307"/>
        <end position="321"/>
    </location>
</feature>
<feature type="compositionally biased region" description="Polar residues" evidence="8">
    <location>
        <begin position="322"/>
        <end position="365"/>
    </location>
</feature>
<evidence type="ECO:0000259" key="9">
    <source>
        <dbReference type="PROSITE" id="PS50071"/>
    </source>
</evidence>
<feature type="compositionally biased region" description="Polar residues" evidence="8">
    <location>
        <begin position="1"/>
        <end position="10"/>
    </location>
</feature>
<dbReference type="Proteomes" id="UP001201812">
    <property type="component" value="Unassembled WGS sequence"/>
</dbReference>
<feature type="region of interest" description="Disordered" evidence="8">
    <location>
        <begin position="300"/>
        <end position="365"/>
    </location>
</feature>
<dbReference type="GO" id="GO:0000981">
    <property type="term" value="F:DNA-binding transcription factor activity, RNA polymerase II-specific"/>
    <property type="evidence" value="ECO:0007669"/>
    <property type="project" value="InterPro"/>
</dbReference>
<keyword evidence="2 5" id="KW-0238">DNA-binding</keyword>
<feature type="region of interest" description="Disordered" evidence="8">
    <location>
        <begin position="1"/>
        <end position="35"/>
    </location>
</feature>
<keyword evidence="4 5" id="KW-0539">Nucleus</keyword>
<dbReference type="PANTHER" id="PTHR11636">
    <property type="entry name" value="POU DOMAIN"/>
    <property type="match status" value="1"/>
</dbReference>
<evidence type="ECO:0000256" key="5">
    <source>
        <dbReference type="PROSITE-ProRule" id="PRU00108"/>
    </source>
</evidence>
<dbReference type="GO" id="GO:0000978">
    <property type="term" value="F:RNA polymerase II cis-regulatory region sequence-specific DNA binding"/>
    <property type="evidence" value="ECO:0007669"/>
    <property type="project" value="TreeGrafter"/>
</dbReference>
<dbReference type="Pfam" id="PF00046">
    <property type="entry name" value="Homeodomain"/>
    <property type="match status" value="1"/>
</dbReference>
<dbReference type="InterPro" id="IPR013847">
    <property type="entry name" value="POU"/>
</dbReference>
<comment type="subcellular location">
    <subcellularLocation>
        <location evidence="1 5 6">Nucleus</location>
    </subcellularLocation>
</comment>
<dbReference type="PROSITE" id="PS51179">
    <property type="entry name" value="POU_3"/>
    <property type="match status" value="1"/>
</dbReference>
<dbReference type="Pfam" id="PF00157">
    <property type="entry name" value="Pou"/>
    <property type="match status" value="1"/>
</dbReference>
<dbReference type="InterPro" id="IPR050255">
    <property type="entry name" value="POU_domain_TF"/>
</dbReference>
<dbReference type="InterPro" id="IPR000327">
    <property type="entry name" value="POU_dom"/>
</dbReference>
<dbReference type="AlphaFoldDB" id="A0AAD4NBV1"/>
<dbReference type="SMART" id="SM00389">
    <property type="entry name" value="HOX"/>
    <property type="match status" value="1"/>
</dbReference>
<dbReference type="Gene3D" id="1.10.260.40">
    <property type="entry name" value="lambda repressor-like DNA-binding domains"/>
    <property type="match status" value="1"/>
</dbReference>
<dbReference type="SUPFAM" id="SSF47413">
    <property type="entry name" value="lambda repressor-like DNA-binding domains"/>
    <property type="match status" value="1"/>
</dbReference>
<feature type="compositionally biased region" description="Polar residues" evidence="8">
    <location>
        <begin position="450"/>
        <end position="459"/>
    </location>
</feature>
<dbReference type="InterPro" id="IPR009057">
    <property type="entry name" value="Homeodomain-like_sf"/>
</dbReference>
<dbReference type="SUPFAM" id="SSF46689">
    <property type="entry name" value="Homeodomain-like"/>
    <property type="match status" value="1"/>
</dbReference>
<protein>
    <recommendedName>
        <fullName evidence="7">POU domain protein</fullName>
    </recommendedName>
</protein>
<dbReference type="SMART" id="SM00352">
    <property type="entry name" value="POU"/>
    <property type="match status" value="1"/>
</dbReference>
<keyword evidence="12" id="KW-1185">Reference proteome</keyword>
<dbReference type="FunFam" id="1.10.260.40:FF:000001">
    <property type="entry name" value="POU domain protein"/>
    <property type="match status" value="1"/>
</dbReference>
<gene>
    <name evidence="11" type="ORF">DdX_05925</name>
</gene>